<dbReference type="RefSeq" id="WP_301854536.1">
    <property type="nucleotide sequence ID" value="NZ_JAUJWU010000001.1"/>
</dbReference>
<gene>
    <name evidence="2" type="ORF">QWY13_00610</name>
</gene>
<comment type="caution">
    <text evidence="2">The sequence shown here is derived from an EMBL/GenBank/DDBJ whole genome shotgun (WGS) entry which is preliminary data.</text>
</comment>
<evidence type="ECO:0000313" key="3">
    <source>
        <dbReference type="Proteomes" id="UP001172142"/>
    </source>
</evidence>
<protein>
    <submittedName>
        <fullName evidence="2">Uncharacterized protein</fullName>
    </submittedName>
</protein>
<dbReference type="Proteomes" id="UP001172142">
    <property type="component" value="Unassembled WGS sequence"/>
</dbReference>
<keyword evidence="3" id="KW-1185">Reference proteome</keyword>
<feature type="compositionally biased region" description="Basic and acidic residues" evidence="1">
    <location>
        <begin position="24"/>
        <end position="34"/>
    </location>
</feature>
<proteinExistence type="predicted"/>
<accession>A0ABT8N7V7</accession>
<organism evidence="2 3">
    <name type="scientific">Planococcus shenhongbingii</name>
    <dbReference type="NCBI Taxonomy" id="3058398"/>
    <lineage>
        <taxon>Bacteria</taxon>
        <taxon>Bacillati</taxon>
        <taxon>Bacillota</taxon>
        <taxon>Bacilli</taxon>
        <taxon>Bacillales</taxon>
        <taxon>Caryophanaceae</taxon>
        <taxon>Planococcus</taxon>
    </lineage>
</organism>
<feature type="region of interest" description="Disordered" evidence="1">
    <location>
        <begin position="24"/>
        <end position="43"/>
    </location>
</feature>
<reference evidence="2 3" key="1">
    <citation type="submission" date="2023-07" db="EMBL/GenBank/DDBJ databases">
        <title>Novel species in genus Planococcus.</title>
        <authorList>
            <person name="Ning S."/>
        </authorList>
    </citation>
    <scope>NUCLEOTIDE SEQUENCE [LARGE SCALE GENOMIC DNA]</scope>
    <source>
        <strain evidence="2 3">N017</strain>
    </source>
</reference>
<name>A0ABT8N7V7_9BACL</name>
<sequence length="138" mass="15961">MRTIQEQLIEKGLTDARIQEKEKTDTIRLANDPKKRSKKESKQKSWAAISFGTKDFKVVEQKESSIKLVLDIPKEEKDLIKKVFKADTAIVTFNPTEFIDRISNKAEESELGLVHGKVDYLDYSILDFKRKKVLMMVV</sequence>
<evidence type="ECO:0000313" key="2">
    <source>
        <dbReference type="EMBL" id="MDN7243972.1"/>
    </source>
</evidence>
<evidence type="ECO:0000256" key="1">
    <source>
        <dbReference type="SAM" id="MobiDB-lite"/>
    </source>
</evidence>
<dbReference type="EMBL" id="JAUJWU010000001">
    <property type="protein sequence ID" value="MDN7243972.1"/>
    <property type="molecule type" value="Genomic_DNA"/>
</dbReference>